<dbReference type="Proteomes" id="UP000670092">
    <property type="component" value="Unassembled WGS sequence"/>
</dbReference>
<evidence type="ECO:0000313" key="1">
    <source>
        <dbReference type="EMBL" id="KAG5300086.1"/>
    </source>
</evidence>
<comment type="caution">
    <text evidence="1">The sequence shown here is derived from an EMBL/GenBank/DDBJ whole genome shotgun (WGS) entry which is preliminary data.</text>
</comment>
<reference evidence="1 2" key="1">
    <citation type="submission" date="2021-01" db="EMBL/GenBank/DDBJ databases">
        <title>Chromosome-level genome assembly of a human fungal pathogen reveals clustering of transcriptionally co-regulated genes.</title>
        <authorList>
            <person name="Voorhies M."/>
            <person name="Cohen S."/>
            <person name="Shea T.P."/>
            <person name="Petrus S."/>
            <person name="Munoz J.F."/>
            <person name="Poplawski S."/>
            <person name="Goldman W.E."/>
            <person name="Michael T."/>
            <person name="Cuomo C.A."/>
            <person name="Sil A."/>
            <person name="Beyhan S."/>
        </authorList>
    </citation>
    <scope>NUCLEOTIDE SEQUENCE [LARGE SCALE GENOMIC DNA]</scope>
    <source>
        <strain evidence="1 2">G184AR</strain>
    </source>
</reference>
<accession>A0A8H7YZQ1</accession>
<organism evidence="1 2">
    <name type="scientific">Ajellomyces capsulatus</name>
    <name type="common">Darling's disease fungus</name>
    <name type="synonym">Histoplasma capsulatum</name>
    <dbReference type="NCBI Taxonomy" id="5037"/>
    <lineage>
        <taxon>Eukaryota</taxon>
        <taxon>Fungi</taxon>
        <taxon>Dikarya</taxon>
        <taxon>Ascomycota</taxon>
        <taxon>Pezizomycotina</taxon>
        <taxon>Eurotiomycetes</taxon>
        <taxon>Eurotiomycetidae</taxon>
        <taxon>Onygenales</taxon>
        <taxon>Ajellomycetaceae</taxon>
        <taxon>Histoplasma</taxon>
    </lineage>
</organism>
<name>A0A8H7YZQ1_AJECA</name>
<dbReference type="VEuPathDB" id="FungiDB:I7I52_10618"/>
<dbReference type="AlphaFoldDB" id="A0A8H7YZQ1"/>
<sequence length="70" mass="7927">MSTFVVVCCFHLTSPARERGVSISITVGFRLYYVHQQEDNIMRGRDVCTCTGGCEEGVEIKREEIKKKAN</sequence>
<evidence type="ECO:0000313" key="2">
    <source>
        <dbReference type="Proteomes" id="UP000670092"/>
    </source>
</evidence>
<proteinExistence type="predicted"/>
<dbReference type="EMBL" id="JAEVHI010000002">
    <property type="protein sequence ID" value="KAG5300086.1"/>
    <property type="molecule type" value="Genomic_DNA"/>
</dbReference>
<protein>
    <submittedName>
        <fullName evidence="1">Uncharacterized protein</fullName>
    </submittedName>
</protein>
<gene>
    <name evidence="1" type="ORF">I7I52_10618</name>
</gene>
<dbReference type="OrthoDB" id="2128042at2759"/>